<keyword evidence="20" id="KW-1185">Reference proteome</keyword>
<protein>
    <recommendedName>
        <fullName evidence="3">Stage 0 sporulation protein A</fullName>
    </recommendedName>
</protein>
<dbReference type="Gene3D" id="3.40.50.2300">
    <property type="match status" value="1"/>
</dbReference>
<keyword evidence="13" id="KW-0804">Transcription</keyword>
<dbReference type="GO" id="GO:0005829">
    <property type="term" value="C:cytosol"/>
    <property type="evidence" value="ECO:0007669"/>
    <property type="project" value="TreeGrafter"/>
</dbReference>
<evidence type="ECO:0000256" key="8">
    <source>
        <dbReference type="ARBA" id="ARBA00022969"/>
    </source>
</evidence>
<keyword evidence="4" id="KW-0963">Cytoplasm</keyword>
<evidence type="ECO:0000259" key="18">
    <source>
        <dbReference type="PROSITE" id="PS51494"/>
    </source>
</evidence>
<dbReference type="SUPFAM" id="SSF50156">
    <property type="entry name" value="PDZ domain-like"/>
    <property type="match status" value="1"/>
</dbReference>
<dbReference type="Gene3D" id="2.30.42.10">
    <property type="match status" value="1"/>
</dbReference>
<dbReference type="EMBL" id="QBKR01000031">
    <property type="protein sequence ID" value="PTX52186.1"/>
    <property type="molecule type" value="Genomic_DNA"/>
</dbReference>
<evidence type="ECO:0000256" key="15">
    <source>
        <dbReference type="PROSITE-ProRule" id="PRU00169"/>
    </source>
</evidence>
<keyword evidence="6 15" id="KW-0597">Phosphoprotein</keyword>
<keyword evidence="11" id="KW-0238">DNA-binding</keyword>
<dbReference type="PROSITE" id="PS51494">
    <property type="entry name" value="SPOIVB"/>
    <property type="match status" value="1"/>
</dbReference>
<dbReference type="InterPro" id="IPR039420">
    <property type="entry name" value="WalR-like"/>
</dbReference>
<evidence type="ECO:0000256" key="14">
    <source>
        <dbReference type="ARBA" id="ARBA00025691"/>
    </source>
</evidence>
<dbReference type="NCBIfam" id="TIGR02875">
    <property type="entry name" value="spore_0_A"/>
    <property type="match status" value="1"/>
</dbReference>
<evidence type="ECO:0000256" key="5">
    <source>
        <dbReference type="ARBA" id="ARBA00022491"/>
    </source>
</evidence>
<dbReference type="SMART" id="SM00448">
    <property type="entry name" value="REC"/>
    <property type="match status" value="1"/>
</dbReference>
<dbReference type="InterPro" id="IPR036388">
    <property type="entry name" value="WH-like_DNA-bd_sf"/>
</dbReference>
<evidence type="ECO:0000256" key="12">
    <source>
        <dbReference type="ARBA" id="ARBA00023159"/>
    </source>
</evidence>
<keyword evidence="5" id="KW-0678">Repressor</keyword>
<keyword evidence="10" id="KW-0805">Transcription regulation</keyword>
<evidence type="ECO:0000256" key="11">
    <source>
        <dbReference type="ARBA" id="ARBA00023125"/>
    </source>
</evidence>
<evidence type="ECO:0000256" key="3">
    <source>
        <dbReference type="ARBA" id="ARBA00015699"/>
    </source>
</evidence>
<keyword evidence="8" id="KW-0749">Sporulation</keyword>
<dbReference type="InterPro" id="IPR016032">
    <property type="entry name" value="Sig_transdc_resp-reg_C-effctor"/>
</dbReference>
<accession>A0A2T6B808</accession>
<name>A0A2T6B808_9BACL</name>
<gene>
    <name evidence="19" type="ORF">C8P63_1312</name>
</gene>
<dbReference type="PROSITE" id="PS50110">
    <property type="entry name" value="RESPONSE_REGULATORY"/>
    <property type="match status" value="1"/>
</dbReference>
<dbReference type="GO" id="GO:0005509">
    <property type="term" value="F:calcium ion binding"/>
    <property type="evidence" value="ECO:0007669"/>
    <property type="project" value="InterPro"/>
</dbReference>
<dbReference type="PROSITE" id="PS50106">
    <property type="entry name" value="PDZ"/>
    <property type="match status" value="1"/>
</dbReference>
<dbReference type="RefSeq" id="WP_342748097.1">
    <property type="nucleotide sequence ID" value="NZ_QBKR01000031.1"/>
</dbReference>
<dbReference type="InterPro" id="IPR011006">
    <property type="entry name" value="CheY-like_superfamily"/>
</dbReference>
<dbReference type="GO" id="GO:0032993">
    <property type="term" value="C:protein-DNA complex"/>
    <property type="evidence" value="ECO:0007669"/>
    <property type="project" value="TreeGrafter"/>
</dbReference>
<dbReference type="Gene3D" id="1.10.10.10">
    <property type="entry name" value="Winged helix-like DNA-binding domain superfamily/Winged helix DNA-binding domain"/>
    <property type="match status" value="1"/>
</dbReference>
<dbReference type="Pfam" id="PF08769">
    <property type="entry name" value="Spo0A_C"/>
    <property type="match status" value="1"/>
</dbReference>
<keyword evidence="7" id="KW-0106">Calcium</keyword>
<dbReference type="PANTHER" id="PTHR48111:SF1">
    <property type="entry name" value="TWO-COMPONENT RESPONSE REGULATOR ORR33"/>
    <property type="match status" value="1"/>
</dbReference>
<dbReference type="GO" id="GO:0051606">
    <property type="term" value="P:detection of stimulus"/>
    <property type="evidence" value="ECO:0007669"/>
    <property type="project" value="InterPro"/>
</dbReference>
<keyword evidence="12" id="KW-0010">Activator</keyword>
<evidence type="ECO:0000313" key="19">
    <source>
        <dbReference type="EMBL" id="PTX52186.1"/>
    </source>
</evidence>
<dbReference type="GO" id="GO:0000976">
    <property type="term" value="F:transcription cis-regulatory region binding"/>
    <property type="evidence" value="ECO:0007669"/>
    <property type="project" value="TreeGrafter"/>
</dbReference>
<dbReference type="NCBIfam" id="TIGR02860">
    <property type="entry name" value="spore_IV_B"/>
    <property type="match status" value="1"/>
</dbReference>
<feature type="modified residue" description="4-aspartylphosphate" evidence="15">
    <location>
        <position position="526"/>
    </location>
</feature>
<dbReference type="AlphaFoldDB" id="A0A2T6B808"/>
<dbReference type="Pfam" id="PF05580">
    <property type="entry name" value="Peptidase_S55"/>
    <property type="match status" value="1"/>
</dbReference>
<dbReference type="InterPro" id="IPR014219">
    <property type="entry name" value="SpoIVB"/>
</dbReference>
<dbReference type="Proteomes" id="UP000244240">
    <property type="component" value="Unassembled WGS sequence"/>
</dbReference>
<evidence type="ECO:0000259" key="17">
    <source>
        <dbReference type="PROSITE" id="PS50110"/>
    </source>
</evidence>
<evidence type="ECO:0000256" key="7">
    <source>
        <dbReference type="ARBA" id="ARBA00022837"/>
    </source>
</evidence>
<evidence type="ECO:0000256" key="6">
    <source>
        <dbReference type="ARBA" id="ARBA00022553"/>
    </source>
</evidence>
<dbReference type="InterPro" id="IPR001789">
    <property type="entry name" value="Sig_transdc_resp-reg_receiver"/>
</dbReference>
<feature type="domain" description="Peptidase S55" evidence="18">
    <location>
        <begin position="199"/>
        <end position="438"/>
    </location>
</feature>
<feature type="domain" description="PDZ" evidence="16">
    <location>
        <begin position="116"/>
        <end position="173"/>
    </location>
</feature>
<dbReference type="PROSITE" id="PS51257">
    <property type="entry name" value="PROKAR_LIPOPROTEIN"/>
    <property type="match status" value="1"/>
</dbReference>
<reference evidence="19 20" key="1">
    <citation type="submission" date="2018-04" db="EMBL/GenBank/DDBJ databases">
        <title>Genomic Encyclopedia of Archaeal and Bacterial Type Strains, Phase II (KMG-II): from individual species to whole genera.</title>
        <authorList>
            <person name="Goeker M."/>
        </authorList>
    </citation>
    <scope>NUCLEOTIDE SEQUENCE [LARGE SCALE GENOMIC DNA]</scope>
    <source>
        <strain evidence="19 20">DSM 45787</strain>
    </source>
</reference>
<dbReference type="InterPro" id="IPR012052">
    <property type="entry name" value="Spore_0_A"/>
</dbReference>
<organism evidence="19 20">
    <name type="scientific">Melghirimyces profundicolus</name>
    <dbReference type="NCBI Taxonomy" id="1242148"/>
    <lineage>
        <taxon>Bacteria</taxon>
        <taxon>Bacillati</taxon>
        <taxon>Bacillota</taxon>
        <taxon>Bacilli</taxon>
        <taxon>Bacillales</taxon>
        <taxon>Thermoactinomycetaceae</taxon>
        <taxon>Melghirimyces</taxon>
    </lineage>
</organism>
<dbReference type="InterPro" id="IPR014879">
    <property type="entry name" value="Spo0A_C"/>
</dbReference>
<dbReference type="PANTHER" id="PTHR48111">
    <property type="entry name" value="REGULATOR OF RPOS"/>
    <property type="match status" value="1"/>
</dbReference>
<comment type="subcellular location">
    <subcellularLocation>
        <location evidence="2">Cytoplasm</location>
    </subcellularLocation>
</comment>
<dbReference type="Pfam" id="PF17820">
    <property type="entry name" value="PDZ_6"/>
    <property type="match status" value="1"/>
</dbReference>
<evidence type="ECO:0000256" key="10">
    <source>
        <dbReference type="ARBA" id="ARBA00023015"/>
    </source>
</evidence>
<comment type="cofactor">
    <cofactor evidence="1">
        <name>Ca(2+)</name>
        <dbReference type="ChEBI" id="CHEBI:29108"/>
    </cofactor>
</comment>
<evidence type="ECO:0000256" key="13">
    <source>
        <dbReference type="ARBA" id="ARBA00023163"/>
    </source>
</evidence>
<dbReference type="GO" id="GO:0003700">
    <property type="term" value="F:DNA-binding transcription factor activity"/>
    <property type="evidence" value="ECO:0007669"/>
    <property type="project" value="InterPro"/>
</dbReference>
<dbReference type="CDD" id="cd17561">
    <property type="entry name" value="REC_Spo0A"/>
    <property type="match status" value="1"/>
</dbReference>
<evidence type="ECO:0000259" key="16">
    <source>
        <dbReference type="PROSITE" id="PS50106"/>
    </source>
</evidence>
<dbReference type="InterPro" id="IPR041489">
    <property type="entry name" value="PDZ_6"/>
</dbReference>
<evidence type="ECO:0000313" key="20">
    <source>
        <dbReference type="Proteomes" id="UP000244240"/>
    </source>
</evidence>
<comment type="function">
    <text evidence="14">May play the central regulatory role in sporulation. It may be an element of the effector pathway responsible for the activation of sporulation genes in response to nutritional stress. Spo0A may act in concert with Spo0H (a sigma factor) to control the expression of some genes that are critical to the sporulation process. Repressor of abrB, activator of the spoIIa operon. Binds the DNA sequence 5'-TGNCGAA-3' (0A box).</text>
</comment>
<dbReference type="Pfam" id="PF00072">
    <property type="entry name" value="Response_reg"/>
    <property type="match status" value="1"/>
</dbReference>
<evidence type="ECO:0000256" key="9">
    <source>
        <dbReference type="ARBA" id="ARBA00023012"/>
    </source>
</evidence>
<dbReference type="GO" id="GO:0000156">
    <property type="term" value="F:phosphorelay response regulator activity"/>
    <property type="evidence" value="ECO:0007669"/>
    <property type="project" value="TreeGrafter"/>
</dbReference>
<dbReference type="InterPro" id="IPR036034">
    <property type="entry name" value="PDZ_sf"/>
</dbReference>
<dbReference type="GO" id="GO:0030435">
    <property type="term" value="P:sporulation resulting in formation of a cellular spore"/>
    <property type="evidence" value="ECO:0007669"/>
    <property type="project" value="UniProtKB-KW"/>
</dbReference>
<evidence type="ECO:0000256" key="1">
    <source>
        <dbReference type="ARBA" id="ARBA00001913"/>
    </source>
</evidence>
<proteinExistence type="predicted"/>
<feature type="domain" description="Response regulatory" evidence="17">
    <location>
        <begin position="475"/>
        <end position="592"/>
    </location>
</feature>
<sequence>MGHKKRAKKWAGMFLVLLLVLGGCSTPFRQLMALPSEMRLFSGNLKEFRLGLPATATVSVANPGVLSVNGASESPVNIHLNRPFTLLSHHLGQTQLTLRLFGKLPLKRMSVKVLPDIKVIPGGQSIGVKLKSEGVLVVGHHKVGTGEASPGAIADIRVGDYILKMDGRPVDGVPSVARAVKKAGDEKRPVRTVIRRGEKKKTVLLKPAKDLNGDVYRIGLYVRDSAAGVGTLTFYDPEKGLYGALGHVITDIDTGQPIRVGGGDVVQSSVTSIQKGQTGEPGEKRAIIFRENQNLGIIRHNTQFGIFGTIKEQPKMGKVHQAIPVGLAEEVKEGPAQILTVVEGQKVERYDIEIVHLIHQKFPATKGMIIKVTDPRLLNKTGGIVQGMSGSPIIQEGKLVGAVTHVFVNDPTSGYGTYIEWMLKDAGILKTAGIHPAVYFCQLQKKEWPLFLSKPWIIPKRLNQMREGPVLEKMRVILADDNREFADLLKEHLDSQKDIEVIGMAYNGRDVMELLDREQPDVLVLDIIMPHLDGLGVLEKLNVRPGPMPKIIMLTAFGQENITQRAVELGAAYYILKPFDMDVLTDRIRQMQGRPVTSGQGKAASTGGSRSENLDAHITNVIHEIGVPAHIKGYLYLREAITMVYNEVELLGAITKTLYPRIAEKYNTTPSRVERAIRHAIEVAWSRGNMESIRKLFGYTINVSKAKPTNSEFIAMVADKLRIEHKVG</sequence>
<comment type="caution">
    <text evidence="19">The sequence shown here is derived from an EMBL/GenBank/DDBJ whole genome shotgun (WGS) entry which is preliminary data.</text>
</comment>
<dbReference type="GO" id="GO:0042173">
    <property type="term" value="P:regulation of sporulation resulting in formation of a cellular spore"/>
    <property type="evidence" value="ECO:0007669"/>
    <property type="project" value="InterPro"/>
</dbReference>
<evidence type="ECO:0000256" key="2">
    <source>
        <dbReference type="ARBA" id="ARBA00004496"/>
    </source>
</evidence>
<keyword evidence="9" id="KW-0902">Two-component regulatory system</keyword>
<dbReference type="SUPFAM" id="SSF52172">
    <property type="entry name" value="CheY-like"/>
    <property type="match status" value="1"/>
</dbReference>
<dbReference type="InterPro" id="IPR001478">
    <property type="entry name" value="PDZ"/>
</dbReference>
<dbReference type="InterPro" id="IPR008763">
    <property type="entry name" value="Peptidase_S55"/>
</dbReference>
<dbReference type="SUPFAM" id="SSF46894">
    <property type="entry name" value="C-terminal effector domain of the bipartite response regulators"/>
    <property type="match status" value="1"/>
</dbReference>
<evidence type="ECO:0000256" key="4">
    <source>
        <dbReference type="ARBA" id="ARBA00022490"/>
    </source>
</evidence>